<reference evidence="2" key="1">
    <citation type="journal article" date="2019" name="Plant Biotechnol. J.">
        <title>Genome sequencing of the Australian wild diploid species Gossypium australe highlights disease resistance and delayed gland morphogenesis.</title>
        <authorList>
            <person name="Cai Y."/>
            <person name="Cai X."/>
            <person name="Wang Q."/>
            <person name="Wang P."/>
            <person name="Zhang Y."/>
            <person name="Cai C."/>
            <person name="Xu Y."/>
            <person name="Wang K."/>
            <person name="Zhou Z."/>
            <person name="Wang C."/>
            <person name="Geng S."/>
            <person name="Li B."/>
            <person name="Dong Q."/>
            <person name="Hou Y."/>
            <person name="Wang H."/>
            <person name="Ai P."/>
            <person name="Liu Z."/>
            <person name="Yi F."/>
            <person name="Sun M."/>
            <person name="An G."/>
            <person name="Cheng J."/>
            <person name="Zhang Y."/>
            <person name="Shi Q."/>
            <person name="Xie Y."/>
            <person name="Shi X."/>
            <person name="Chang Y."/>
            <person name="Huang F."/>
            <person name="Chen Y."/>
            <person name="Hong S."/>
            <person name="Mi L."/>
            <person name="Sun Q."/>
            <person name="Zhang L."/>
            <person name="Zhou B."/>
            <person name="Peng R."/>
            <person name="Zhang X."/>
            <person name="Liu F."/>
        </authorList>
    </citation>
    <scope>NUCLEOTIDE SEQUENCE [LARGE SCALE GENOMIC DNA]</scope>
    <source>
        <strain evidence="2">cv. PA1801</strain>
    </source>
</reference>
<dbReference type="SUPFAM" id="SSF56112">
    <property type="entry name" value="Protein kinase-like (PK-like)"/>
    <property type="match status" value="1"/>
</dbReference>
<dbReference type="AlphaFoldDB" id="A0A5B6W5N6"/>
<comment type="caution">
    <text evidence="1">The sequence shown here is derived from an EMBL/GenBank/DDBJ whole genome shotgun (WGS) entry which is preliminary data.</text>
</comment>
<name>A0A5B6W5N6_9ROSI</name>
<evidence type="ECO:0000313" key="2">
    <source>
        <dbReference type="Proteomes" id="UP000325315"/>
    </source>
</evidence>
<sequence>MTSSKHWSTRTLQATENPIFGDVVAVKKLWSRTTKDSTSDDQFIIKKCLNTEVETLGNIRHKNRIKLYSYFSNFDCHLLFTTTCRMETFGMLFIKDGSI</sequence>
<dbReference type="GO" id="GO:0016301">
    <property type="term" value="F:kinase activity"/>
    <property type="evidence" value="ECO:0007669"/>
    <property type="project" value="UniProtKB-KW"/>
</dbReference>
<keyword evidence="1" id="KW-0418">Kinase</keyword>
<gene>
    <name evidence="1" type="ORF">EPI10_010549</name>
</gene>
<evidence type="ECO:0000313" key="1">
    <source>
        <dbReference type="EMBL" id="KAA3476575.1"/>
    </source>
</evidence>
<keyword evidence="1" id="KW-0808">Transferase</keyword>
<dbReference type="Proteomes" id="UP000325315">
    <property type="component" value="Unassembled WGS sequence"/>
</dbReference>
<proteinExistence type="predicted"/>
<accession>A0A5B6W5N6</accession>
<keyword evidence="2" id="KW-1185">Reference proteome</keyword>
<dbReference type="Gene3D" id="3.30.200.20">
    <property type="entry name" value="Phosphorylase Kinase, domain 1"/>
    <property type="match status" value="1"/>
</dbReference>
<protein>
    <submittedName>
        <fullName evidence="1">Receptor-like protein kinase HSL1</fullName>
    </submittedName>
</protein>
<organism evidence="1 2">
    <name type="scientific">Gossypium australe</name>
    <dbReference type="NCBI Taxonomy" id="47621"/>
    <lineage>
        <taxon>Eukaryota</taxon>
        <taxon>Viridiplantae</taxon>
        <taxon>Streptophyta</taxon>
        <taxon>Embryophyta</taxon>
        <taxon>Tracheophyta</taxon>
        <taxon>Spermatophyta</taxon>
        <taxon>Magnoliopsida</taxon>
        <taxon>eudicotyledons</taxon>
        <taxon>Gunneridae</taxon>
        <taxon>Pentapetalae</taxon>
        <taxon>rosids</taxon>
        <taxon>malvids</taxon>
        <taxon>Malvales</taxon>
        <taxon>Malvaceae</taxon>
        <taxon>Malvoideae</taxon>
        <taxon>Gossypium</taxon>
    </lineage>
</organism>
<dbReference type="EMBL" id="SMMG02000004">
    <property type="protein sequence ID" value="KAA3476575.1"/>
    <property type="molecule type" value="Genomic_DNA"/>
</dbReference>
<keyword evidence="1" id="KW-0675">Receptor</keyword>
<dbReference type="InterPro" id="IPR011009">
    <property type="entry name" value="Kinase-like_dom_sf"/>
</dbReference>